<sequence length="200" mass="20042">MAMSAGVAELTSVFSLTVIGQNQGATWQQGQELKVCSPSGAVFKKSRVAVTAAASQRESAGESAPKLSTLMSTAVALAGVALLAGNADAAMQKVEGTERETQDAVTTGIREPSRFSAAKSNSVQEAGKINSQASGGLILGAPRLDEPAGAYRSPQGSTYGVDETGGKRSTPAGILQGNSPGNSGGSESSEPAVIGGDARE</sequence>
<dbReference type="GeneID" id="112274375"/>
<feature type="region of interest" description="Disordered" evidence="1">
    <location>
        <begin position="93"/>
        <end position="126"/>
    </location>
</feature>
<dbReference type="AlphaFoldDB" id="A0A2K1IRI1"/>
<evidence type="ECO:0000313" key="3">
    <source>
        <dbReference type="EnsemblPlants" id="Pp3c21_10570V3.1"/>
    </source>
</evidence>
<dbReference type="KEGG" id="ppp:112274375"/>
<feature type="region of interest" description="Disordered" evidence="1">
    <location>
        <begin position="138"/>
        <end position="200"/>
    </location>
</feature>
<dbReference type="OrthoDB" id="2020228at2759"/>
<dbReference type="RefSeq" id="XP_024359587.1">
    <property type="nucleotide sequence ID" value="XM_024503819.2"/>
</dbReference>
<dbReference type="EnsemblPlants" id="Pp3c21_10570V3.2">
    <property type="protein sequence ID" value="Pp3c21_10570V3.2"/>
    <property type="gene ID" value="Pp3c21_10570"/>
</dbReference>
<dbReference type="Gramene" id="Pp3c21_10570V3.2">
    <property type="protein sequence ID" value="Pp3c21_10570V3.2"/>
    <property type="gene ID" value="Pp3c21_10570"/>
</dbReference>
<gene>
    <name evidence="3" type="primary">LOC112274375</name>
    <name evidence="2" type="ORF">PHYPA_026000</name>
</gene>
<reference evidence="2 4" key="2">
    <citation type="journal article" date="2018" name="Plant J.">
        <title>The Physcomitrella patens chromosome-scale assembly reveals moss genome structure and evolution.</title>
        <authorList>
            <person name="Lang D."/>
            <person name="Ullrich K.K."/>
            <person name="Murat F."/>
            <person name="Fuchs J."/>
            <person name="Jenkins J."/>
            <person name="Haas F.B."/>
            <person name="Piednoel M."/>
            <person name="Gundlach H."/>
            <person name="Van Bel M."/>
            <person name="Meyberg R."/>
            <person name="Vives C."/>
            <person name="Morata J."/>
            <person name="Symeonidi A."/>
            <person name="Hiss M."/>
            <person name="Muchero W."/>
            <person name="Kamisugi Y."/>
            <person name="Saleh O."/>
            <person name="Blanc G."/>
            <person name="Decker E.L."/>
            <person name="van Gessel N."/>
            <person name="Grimwood J."/>
            <person name="Hayes R.D."/>
            <person name="Graham S.W."/>
            <person name="Gunter L.E."/>
            <person name="McDaniel S.F."/>
            <person name="Hoernstein S.N.W."/>
            <person name="Larsson A."/>
            <person name="Li F.W."/>
            <person name="Perroud P.F."/>
            <person name="Phillips J."/>
            <person name="Ranjan P."/>
            <person name="Rokshar D.S."/>
            <person name="Rothfels C.J."/>
            <person name="Schneider L."/>
            <person name="Shu S."/>
            <person name="Stevenson D.W."/>
            <person name="Thummler F."/>
            <person name="Tillich M."/>
            <person name="Villarreal Aguilar J.C."/>
            <person name="Widiez T."/>
            <person name="Wong G.K."/>
            <person name="Wymore A."/>
            <person name="Zhang Y."/>
            <person name="Zimmer A.D."/>
            <person name="Quatrano R.S."/>
            <person name="Mayer K.F.X."/>
            <person name="Goodstein D."/>
            <person name="Casacuberta J.M."/>
            <person name="Vandepoele K."/>
            <person name="Reski R."/>
            <person name="Cuming A.C."/>
            <person name="Tuskan G.A."/>
            <person name="Maumus F."/>
            <person name="Salse J."/>
            <person name="Schmutz J."/>
            <person name="Rensing S.A."/>
        </authorList>
    </citation>
    <scope>NUCLEOTIDE SEQUENCE [LARGE SCALE GENOMIC DNA]</scope>
    <source>
        <strain evidence="3 4">cv. Gransden 2004</strain>
    </source>
</reference>
<dbReference type="Gramene" id="Pp3c21_10570V3.1">
    <property type="protein sequence ID" value="Pp3c21_10570V3.1"/>
    <property type="gene ID" value="Pp3c21_10570"/>
</dbReference>
<reference evidence="2 4" key="1">
    <citation type="journal article" date="2008" name="Science">
        <title>The Physcomitrella genome reveals evolutionary insights into the conquest of land by plants.</title>
        <authorList>
            <person name="Rensing S."/>
            <person name="Lang D."/>
            <person name="Zimmer A."/>
            <person name="Terry A."/>
            <person name="Salamov A."/>
            <person name="Shapiro H."/>
            <person name="Nishiyama T."/>
            <person name="Perroud P.-F."/>
            <person name="Lindquist E."/>
            <person name="Kamisugi Y."/>
            <person name="Tanahashi T."/>
            <person name="Sakakibara K."/>
            <person name="Fujita T."/>
            <person name="Oishi K."/>
            <person name="Shin-I T."/>
            <person name="Kuroki Y."/>
            <person name="Toyoda A."/>
            <person name="Suzuki Y."/>
            <person name="Hashimoto A."/>
            <person name="Yamaguchi K."/>
            <person name="Sugano A."/>
            <person name="Kohara Y."/>
            <person name="Fujiyama A."/>
            <person name="Anterola A."/>
            <person name="Aoki S."/>
            <person name="Ashton N."/>
            <person name="Barbazuk W.B."/>
            <person name="Barker E."/>
            <person name="Bennetzen J."/>
            <person name="Bezanilla M."/>
            <person name="Blankenship R."/>
            <person name="Cho S.H."/>
            <person name="Dutcher S."/>
            <person name="Estelle M."/>
            <person name="Fawcett J.A."/>
            <person name="Gundlach H."/>
            <person name="Hanada K."/>
            <person name="Heyl A."/>
            <person name="Hicks K.A."/>
            <person name="Hugh J."/>
            <person name="Lohr M."/>
            <person name="Mayer K."/>
            <person name="Melkozernov A."/>
            <person name="Murata T."/>
            <person name="Nelson D."/>
            <person name="Pils B."/>
            <person name="Prigge M."/>
            <person name="Reiss B."/>
            <person name="Renner T."/>
            <person name="Rombauts S."/>
            <person name="Rushton P."/>
            <person name="Sanderfoot A."/>
            <person name="Schween G."/>
            <person name="Shiu S.-H."/>
            <person name="Stueber K."/>
            <person name="Theodoulou F.L."/>
            <person name="Tu H."/>
            <person name="Van de Peer Y."/>
            <person name="Verrier P.J."/>
            <person name="Waters E."/>
            <person name="Wood A."/>
            <person name="Yang L."/>
            <person name="Cove D."/>
            <person name="Cuming A."/>
            <person name="Hasebe M."/>
            <person name="Lucas S."/>
            <person name="Mishler D.B."/>
            <person name="Reski R."/>
            <person name="Grigoriev I."/>
            <person name="Quatrano R.S."/>
            <person name="Boore J.L."/>
        </authorList>
    </citation>
    <scope>NUCLEOTIDE SEQUENCE [LARGE SCALE GENOMIC DNA]</scope>
    <source>
        <strain evidence="3 4">cv. Gransden 2004</strain>
    </source>
</reference>
<evidence type="ECO:0000313" key="4">
    <source>
        <dbReference type="Proteomes" id="UP000006727"/>
    </source>
</evidence>
<organism evidence="2">
    <name type="scientific">Physcomitrium patens</name>
    <name type="common">Spreading-leaved earth moss</name>
    <name type="synonym">Physcomitrella patens</name>
    <dbReference type="NCBI Taxonomy" id="3218"/>
    <lineage>
        <taxon>Eukaryota</taxon>
        <taxon>Viridiplantae</taxon>
        <taxon>Streptophyta</taxon>
        <taxon>Embryophyta</taxon>
        <taxon>Bryophyta</taxon>
        <taxon>Bryophytina</taxon>
        <taxon>Bryopsida</taxon>
        <taxon>Funariidae</taxon>
        <taxon>Funariales</taxon>
        <taxon>Funariaceae</taxon>
        <taxon>Physcomitrium</taxon>
    </lineage>
</organism>
<reference evidence="3" key="3">
    <citation type="submission" date="2020-12" db="UniProtKB">
        <authorList>
            <consortium name="EnsemblPlants"/>
        </authorList>
    </citation>
    <scope>IDENTIFICATION</scope>
</reference>
<dbReference type="EMBL" id="ABEU02000021">
    <property type="protein sequence ID" value="PNR31877.1"/>
    <property type="molecule type" value="Genomic_DNA"/>
</dbReference>
<evidence type="ECO:0000313" key="2">
    <source>
        <dbReference type="EMBL" id="PNR31877.1"/>
    </source>
</evidence>
<dbReference type="PaxDb" id="3218-PP1S235_56V6.1"/>
<dbReference type="OMA" id="QNQGATW"/>
<evidence type="ECO:0000256" key="1">
    <source>
        <dbReference type="SAM" id="MobiDB-lite"/>
    </source>
</evidence>
<feature type="compositionally biased region" description="Low complexity" evidence="1">
    <location>
        <begin position="177"/>
        <end position="191"/>
    </location>
</feature>
<proteinExistence type="predicted"/>
<dbReference type="EnsemblPlants" id="Pp3c21_10570V3.1">
    <property type="protein sequence ID" value="Pp3c21_10570V3.1"/>
    <property type="gene ID" value="Pp3c21_10570"/>
</dbReference>
<accession>A0A2K1IRI1</accession>
<keyword evidence="4" id="KW-1185">Reference proteome</keyword>
<name>A0A2K1IRI1_PHYPA</name>
<dbReference type="Proteomes" id="UP000006727">
    <property type="component" value="Chromosome 21"/>
</dbReference>
<protein>
    <submittedName>
        <fullName evidence="2 3">Uncharacterized protein</fullName>
    </submittedName>
</protein>